<feature type="signal peptide" evidence="1">
    <location>
        <begin position="1"/>
        <end position="25"/>
    </location>
</feature>
<gene>
    <name evidence="3" type="ORF">SAMN05660831_00554</name>
</gene>
<dbReference type="SUPFAM" id="SSF52821">
    <property type="entry name" value="Rhodanese/Cell cycle control phosphatase"/>
    <property type="match status" value="1"/>
</dbReference>
<proteinExistence type="predicted"/>
<dbReference type="InterPro" id="IPR001763">
    <property type="entry name" value="Rhodanese-like_dom"/>
</dbReference>
<dbReference type="InterPro" id="IPR036873">
    <property type="entry name" value="Rhodanese-like_dom_sf"/>
</dbReference>
<name>A0A1I1PCY3_9GAMM</name>
<dbReference type="PROSITE" id="PS50206">
    <property type="entry name" value="RHODANESE_3"/>
    <property type="match status" value="1"/>
</dbReference>
<organism evidence="3 4">
    <name type="scientific">Thiohalospira halophila DSM 15071</name>
    <dbReference type="NCBI Taxonomy" id="1123397"/>
    <lineage>
        <taxon>Bacteria</taxon>
        <taxon>Pseudomonadati</taxon>
        <taxon>Pseudomonadota</taxon>
        <taxon>Gammaproteobacteria</taxon>
        <taxon>Thiohalospirales</taxon>
        <taxon>Thiohalospiraceae</taxon>
        <taxon>Thiohalospira</taxon>
    </lineage>
</organism>
<dbReference type="RefSeq" id="WP_093427201.1">
    <property type="nucleotide sequence ID" value="NZ_FOMJ01000001.1"/>
</dbReference>
<evidence type="ECO:0000256" key="1">
    <source>
        <dbReference type="SAM" id="SignalP"/>
    </source>
</evidence>
<protein>
    <submittedName>
        <fullName evidence="3">Rhodanese-like domain-containing protein</fullName>
    </submittedName>
</protein>
<dbReference type="STRING" id="1123397.SAMN05660831_00554"/>
<evidence type="ECO:0000313" key="4">
    <source>
        <dbReference type="Proteomes" id="UP000198611"/>
    </source>
</evidence>
<dbReference type="Proteomes" id="UP000198611">
    <property type="component" value="Unassembled WGS sequence"/>
</dbReference>
<accession>A0A1I1PCY3</accession>
<sequence>MRIGKRTTHALALLAGLILAGGSQAQDGPAQAIEAGGDENSDLKVGITRYIGEVEVTHDGEKVTIRRNQDTENTVDERYALTSRECPPFCIQPASLHPDVETIGELEVLNYLQRRSEGDDSVLVIDSRTPDWVEQGTIPGSVNIPWTDLSQSQGADPFTIHDIMTGQFNAQEQEGLWDFSNARTLVLFCNGPWCGQSPANIRTLLRYGYPANRIKWYRGGMQNWENLGLTTVPGK</sequence>
<reference evidence="3 4" key="1">
    <citation type="submission" date="2016-10" db="EMBL/GenBank/DDBJ databases">
        <authorList>
            <person name="de Groot N.N."/>
        </authorList>
    </citation>
    <scope>NUCLEOTIDE SEQUENCE [LARGE SCALE GENOMIC DNA]</scope>
    <source>
        <strain evidence="3 4">HL3</strain>
    </source>
</reference>
<dbReference type="CDD" id="cd00158">
    <property type="entry name" value="RHOD"/>
    <property type="match status" value="1"/>
</dbReference>
<dbReference type="SMART" id="SM00450">
    <property type="entry name" value="RHOD"/>
    <property type="match status" value="1"/>
</dbReference>
<dbReference type="Pfam" id="PF00581">
    <property type="entry name" value="Rhodanese"/>
    <property type="match status" value="1"/>
</dbReference>
<dbReference type="AlphaFoldDB" id="A0A1I1PCY3"/>
<evidence type="ECO:0000259" key="2">
    <source>
        <dbReference type="PROSITE" id="PS50206"/>
    </source>
</evidence>
<feature type="domain" description="Rhodanese" evidence="2">
    <location>
        <begin position="118"/>
        <end position="233"/>
    </location>
</feature>
<dbReference type="EMBL" id="FOMJ01000001">
    <property type="protein sequence ID" value="SFD03830.1"/>
    <property type="molecule type" value="Genomic_DNA"/>
</dbReference>
<dbReference type="OrthoDB" id="9784513at2"/>
<feature type="chain" id="PRO_5011509572" evidence="1">
    <location>
        <begin position="26"/>
        <end position="235"/>
    </location>
</feature>
<dbReference type="Gene3D" id="3.40.250.10">
    <property type="entry name" value="Rhodanese-like domain"/>
    <property type="match status" value="1"/>
</dbReference>
<evidence type="ECO:0000313" key="3">
    <source>
        <dbReference type="EMBL" id="SFD03830.1"/>
    </source>
</evidence>
<keyword evidence="4" id="KW-1185">Reference proteome</keyword>
<keyword evidence="1" id="KW-0732">Signal</keyword>